<comment type="similarity">
    <text evidence="2">Belongs to the peptidase C19 family.</text>
</comment>
<protein>
    <recommendedName>
        <fullName evidence="3">ubiquitinyl hydrolase 1</fullName>
        <ecNumber evidence="3">3.4.19.12</ecNumber>
    </recommendedName>
</protein>
<dbReference type="InterPro" id="IPR050164">
    <property type="entry name" value="Peptidase_C19"/>
</dbReference>
<evidence type="ECO:0000313" key="11">
    <source>
        <dbReference type="Proteomes" id="UP000002729"/>
    </source>
</evidence>
<dbReference type="Pfam" id="PF00443">
    <property type="entry name" value="UCH"/>
    <property type="match status" value="1"/>
</dbReference>
<dbReference type="EC" id="3.4.19.12" evidence="3"/>
<feature type="domain" description="USP" evidence="9">
    <location>
        <begin position="1"/>
        <end position="352"/>
    </location>
</feature>
<dbReference type="KEGG" id="aaf:AURANDRAFT_64568"/>
<keyword evidence="4" id="KW-0645">Protease</keyword>
<comment type="catalytic activity">
    <reaction evidence="1">
        <text>Thiol-dependent hydrolysis of ester, thioester, amide, peptide and isopeptide bonds formed by the C-terminal Gly of ubiquitin (a 76-residue protein attached to proteins as an intracellular targeting signal).</text>
        <dbReference type="EC" id="3.4.19.12"/>
    </reaction>
</comment>
<dbReference type="MEROPS" id="C19.A07"/>
<organism evidence="11">
    <name type="scientific">Aureococcus anophagefferens</name>
    <name type="common">Harmful bloom alga</name>
    <dbReference type="NCBI Taxonomy" id="44056"/>
    <lineage>
        <taxon>Eukaryota</taxon>
        <taxon>Sar</taxon>
        <taxon>Stramenopiles</taxon>
        <taxon>Ochrophyta</taxon>
        <taxon>Pelagophyceae</taxon>
        <taxon>Pelagomonadales</taxon>
        <taxon>Pelagomonadaceae</taxon>
        <taxon>Aureococcus</taxon>
    </lineage>
</organism>
<dbReference type="AlphaFoldDB" id="F0YAM7"/>
<evidence type="ECO:0000256" key="4">
    <source>
        <dbReference type="ARBA" id="ARBA00022670"/>
    </source>
</evidence>
<dbReference type="InParanoid" id="F0YAM7"/>
<reference evidence="10 11" key="1">
    <citation type="journal article" date="2011" name="Proc. Natl. Acad. Sci. U.S.A.">
        <title>Niche of harmful alga Aureococcus anophagefferens revealed through ecogenomics.</title>
        <authorList>
            <person name="Gobler C.J."/>
            <person name="Berry D.L."/>
            <person name="Dyhrman S.T."/>
            <person name="Wilhelm S.W."/>
            <person name="Salamov A."/>
            <person name="Lobanov A.V."/>
            <person name="Zhang Y."/>
            <person name="Collier J.L."/>
            <person name="Wurch L.L."/>
            <person name="Kustka A.B."/>
            <person name="Dill B.D."/>
            <person name="Shah M."/>
            <person name="VerBerkmoes N.C."/>
            <person name="Kuo A."/>
            <person name="Terry A."/>
            <person name="Pangilinan J."/>
            <person name="Lindquist E.A."/>
            <person name="Lucas S."/>
            <person name="Paulsen I.T."/>
            <person name="Hattenrath-Lehmann T.K."/>
            <person name="Talmage S.C."/>
            <person name="Walker E.A."/>
            <person name="Koch F."/>
            <person name="Burson A.M."/>
            <person name="Marcoval M.A."/>
            <person name="Tang Y.Z."/>
            <person name="Lecleir G.R."/>
            <person name="Coyne K.J."/>
            <person name="Berg G.M."/>
            <person name="Bertrand E.M."/>
            <person name="Saito M.A."/>
            <person name="Gladyshev V.N."/>
            <person name="Grigoriev I.V."/>
        </authorList>
    </citation>
    <scope>NUCLEOTIDE SEQUENCE [LARGE SCALE GENOMIC DNA]</scope>
    <source>
        <strain evidence="11">CCMP 1984</strain>
    </source>
</reference>
<evidence type="ECO:0000256" key="1">
    <source>
        <dbReference type="ARBA" id="ARBA00000707"/>
    </source>
</evidence>
<feature type="region of interest" description="Disordered" evidence="8">
    <location>
        <begin position="357"/>
        <end position="381"/>
    </location>
</feature>
<dbReference type="GO" id="GO:0005829">
    <property type="term" value="C:cytosol"/>
    <property type="evidence" value="ECO:0007669"/>
    <property type="project" value="TreeGrafter"/>
</dbReference>
<keyword evidence="7" id="KW-0788">Thiol protease</keyword>
<sequence>MFELARHVRKVWSRNEMLSRCEPIAPVDPASDSDDEPDDGDDGAAAPGRRRRRAPRKRSTEELVVSKQLLSCTRHAGRMEDAHECLTYVLAQLLEACGVGYDGPTDAAWERSTLVHDVFECTLGQAVVCGACGFHSKAHSVELALRLNATLGLSPEELAKASAKDESPGLGGLAEKSPWKNKAATRAALRIGAAGGRREDTTPPTDVVELLELFFASETIDGYKCDECDQKSTCEKIAGFYQTPNALALYVDRVPAFGALFGKLNRKVAFDETLDLEPFLAPGAPANADETYRLFGVVCHLDVAGSTFFGHYICHVRDSNGEWWSLDDERVIPSDWDHVKDASPYLLFYARNAPHLSPRLTPPKQEPSAKAKARAAKAGAP</sequence>
<gene>
    <name evidence="10" type="ORF">AURANDRAFT_64568</name>
</gene>
<dbReference type="InterPro" id="IPR038765">
    <property type="entry name" value="Papain-like_cys_pep_sf"/>
</dbReference>
<feature type="compositionally biased region" description="Basic residues" evidence="8">
    <location>
        <begin position="48"/>
        <end position="57"/>
    </location>
</feature>
<evidence type="ECO:0000313" key="10">
    <source>
        <dbReference type="EMBL" id="EGB07962.1"/>
    </source>
</evidence>
<name>F0YAM7_AURAN</name>
<dbReference type="SUPFAM" id="SSF54001">
    <property type="entry name" value="Cysteine proteinases"/>
    <property type="match status" value="1"/>
</dbReference>
<dbReference type="EMBL" id="GL833129">
    <property type="protein sequence ID" value="EGB07962.1"/>
    <property type="molecule type" value="Genomic_DNA"/>
</dbReference>
<dbReference type="GeneID" id="20224897"/>
<keyword evidence="5" id="KW-0833">Ubl conjugation pathway</keyword>
<dbReference type="InterPro" id="IPR001394">
    <property type="entry name" value="Peptidase_C19_UCH"/>
</dbReference>
<evidence type="ECO:0000256" key="3">
    <source>
        <dbReference type="ARBA" id="ARBA00012759"/>
    </source>
</evidence>
<dbReference type="PANTHER" id="PTHR24006:SF758">
    <property type="entry name" value="UBIQUITIN CARBOXYL-TERMINAL HYDROLASE 36"/>
    <property type="match status" value="1"/>
</dbReference>
<evidence type="ECO:0000256" key="7">
    <source>
        <dbReference type="ARBA" id="ARBA00022807"/>
    </source>
</evidence>
<keyword evidence="6" id="KW-0378">Hydrolase</keyword>
<dbReference type="OrthoDB" id="27652at2759"/>
<dbReference type="GO" id="GO:0005634">
    <property type="term" value="C:nucleus"/>
    <property type="evidence" value="ECO:0007669"/>
    <property type="project" value="TreeGrafter"/>
</dbReference>
<evidence type="ECO:0000256" key="2">
    <source>
        <dbReference type="ARBA" id="ARBA00009085"/>
    </source>
</evidence>
<dbReference type="GO" id="GO:0016579">
    <property type="term" value="P:protein deubiquitination"/>
    <property type="evidence" value="ECO:0007669"/>
    <property type="project" value="InterPro"/>
</dbReference>
<dbReference type="eggNOG" id="KOG1865">
    <property type="taxonomic scope" value="Eukaryota"/>
</dbReference>
<feature type="region of interest" description="Disordered" evidence="8">
    <location>
        <begin position="23"/>
        <end position="59"/>
    </location>
</feature>
<dbReference type="Proteomes" id="UP000002729">
    <property type="component" value="Unassembled WGS sequence"/>
</dbReference>
<evidence type="ECO:0000259" key="9">
    <source>
        <dbReference type="PROSITE" id="PS50235"/>
    </source>
</evidence>
<dbReference type="RefSeq" id="XP_009037330.1">
    <property type="nucleotide sequence ID" value="XM_009039082.1"/>
</dbReference>
<feature type="compositionally biased region" description="Acidic residues" evidence="8">
    <location>
        <begin position="31"/>
        <end position="42"/>
    </location>
</feature>
<proteinExistence type="inferred from homology"/>
<dbReference type="PANTHER" id="PTHR24006">
    <property type="entry name" value="UBIQUITIN CARBOXYL-TERMINAL HYDROLASE"/>
    <property type="match status" value="1"/>
</dbReference>
<dbReference type="InterPro" id="IPR028889">
    <property type="entry name" value="USP"/>
</dbReference>
<evidence type="ECO:0000256" key="5">
    <source>
        <dbReference type="ARBA" id="ARBA00022786"/>
    </source>
</evidence>
<evidence type="ECO:0000256" key="8">
    <source>
        <dbReference type="SAM" id="MobiDB-lite"/>
    </source>
</evidence>
<evidence type="ECO:0000256" key="6">
    <source>
        <dbReference type="ARBA" id="ARBA00022801"/>
    </source>
</evidence>
<dbReference type="Gene3D" id="3.90.70.10">
    <property type="entry name" value="Cysteine proteinases"/>
    <property type="match status" value="1"/>
</dbReference>
<accession>F0YAM7</accession>
<dbReference type="GO" id="GO:0004843">
    <property type="term" value="F:cysteine-type deubiquitinase activity"/>
    <property type="evidence" value="ECO:0007669"/>
    <property type="project" value="UniProtKB-EC"/>
</dbReference>
<keyword evidence="11" id="KW-1185">Reference proteome</keyword>
<dbReference type="PROSITE" id="PS50235">
    <property type="entry name" value="USP_3"/>
    <property type="match status" value="1"/>
</dbReference>
<dbReference type="GO" id="GO:0006508">
    <property type="term" value="P:proteolysis"/>
    <property type="evidence" value="ECO:0007669"/>
    <property type="project" value="UniProtKB-KW"/>
</dbReference>